<dbReference type="PANTHER" id="PTHR45642:SF3">
    <property type="entry name" value="OS09G0540400 PROTEIN"/>
    <property type="match status" value="1"/>
</dbReference>
<organism evidence="1 2">
    <name type="scientific">Linum tenue</name>
    <dbReference type="NCBI Taxonomy" id="586396"/>
    <lineage>
        <taxon>Eukaryota</taxon>
        <taxon>Viridiplantae</taxon>
        <taxon>Streptophyta</taxon>
        <taxon>Embryophyta</taxon>
        <taxon>Tracheophyta</taxon>
        <taxon>Spermatophyta</taxon>
        <taxon>Magnoliopsida</taxon>
        <taxon>eudicotyledons</taxon>
        <taxon>Gunneridae</taxon>
        <taxon>Pentapetalae</taxon>
        <taxon>rosids</taxon>
        <taxon>fabids</taxon>
        <taxon>Malpighiales</taxon>
        <taxon>Linaceae</taxon>
        <taxon>Linum</taxon>
    </lineage>
</organism>
<protein>
    <submittedName>
        <fullName evidence="1">Uncharacterized protein</fullName>
    </submittedName>
</protein>
<evidence type="ECO:0000313" key="2">
    <source>
        <dbReference type="Proteomes" id="UP001154282"/>
    </source>
</evidence>
<dbReference type="PANTHER" id="PTHR45642">
    <property type="entry name" value="GDSL ESTERASE/LIPASE EXL3"/>
    <property type="match status" value="1"/>
</dbReference>
<gene>
    <name evidence="1" type="ORF">LITE_LOCUS45005</name>
</gene>
<proteinExistence type="predicted"/>
<reference evidence="1" key="1">
    <citation type="submission" date="2022-08" db="EMBL/GenBank/DDBJ databases">
        <authorList>
            <person name="Gutierrez-Valencia J."/>
        </authorList>
    </citation>
    <scope>NUCLEOTIDE SEQUENCE</scope>
</reference>
<keyword evidence="2" id="KW-1185">Reference proteome</keyword>
<dbReference type="InterPro" id="IPR036514">
    <property type="entry name" value="SGNH_hydro_sf"/>
</dbReference>
<comment type="caution">
    <text evidence="1">The sequence shown here is derived from an EMBL/GenBank/DDBJ whole genome shotgun (WGS) entry which is preliminary data.</text>
</comment>
<dbReference type="EMBL" id="CAMGYJ010000010">
    <property type="protein sequence ID" value="CAI0549073.1"/>
    <property type="molecule type" value="Genomic_DNA"/>
</dbReference>
<accession>A0AAV0QY12</accession>
<sequence length="65" mass="7292">MGDSILDTGNNNYIVTMSKFNFPPYGKNFPGKIPTGRPSDGRLISDFVGNYLIYIPFTCAILYYC</sequence>
<dbReference type="Proteomes" id="UP001154282">
    <property type="component" value="Unassembled WGS sequence"/>
</dbReference>
<dbReference type="Gene3D" id="3.40.50.1110">
    <property type="entry name" value="SGNH hydrolase"/>
    <property type="match status" value="1"/>
</dbReference>
<evidence type="ECO:0000313" key="1">
    <source>
        <dbReference type="EMBL" id="CAI0549073.1"/>
    </source>
</evidence>
<name>A0AAV0QY12_9ROSI</name>
<dbReference type="AlphaFoldDB" id="A0AAV0QY12"/>
<dbReference type="InterPro" id="IPR050592">
    <property type="entry name" value="GDSL_lipolytic_enzyme"/>
</dbReference>